<keyword evidence="1 5" id="KW-0489">Methyltransferase</keyword>
<keyword evidence="10" id="KW-1185">Reference proteome</keyword>
<dbReference type="InterPro" id="IPR002052">
    <property type="entry name" value="DNA_methylase_N6_adenine_CS"/>
</dbReference>
<organism evidence="9 10">
    <name type="scientific">Dorea phocaeensis</name>
    <dbReference type="NCBI Taxonomy" id="2040291"/>
    <lineage>
        <taxon>Bacteria</taxon>
        <taxon>Bacillati</taxon>
        <taxon>Bacillota</taxon>
        <taxon>Clostridia</taxon>
        <taxon>Lachnospirales</taxon>
        <taxon>Lachnospiraceae</taxon>
        <taxon>Dorea</taxon>
    </lineage>
</organism>
<dbReference type="NCBIfam" id="TIGR03534">
    <property type="entry name" value="RF_mod_PrmC"/>
    <property type="match status" value="1"/>
</dbReference>
<feature type="binding site" evidence="5">
    <location>
        <begin position="188"/>
        <end position="191"/>
    </location>
    <ligand>
        <name>substrate</name>
    </ligand>
</feature>
<dbReference type="GO" id="GO:0003676">
    <property type="term" value="F:nucleic acid binding"/>
    <property type="evidence" value="ECO:0007669"/>
    <property type="project" value="InterPro"/>
</dbReference>
<dbReference type="RefSeq" id="WP_173814452.1">
    <property type="nucleotide sequence ID" value="NZ_JAAITX010000002.1"/>
</dbReference>
<dbReference type="HAMAP" id="MF_02126">
    <property type="entry name" value="RF_methyltr_PrmC"/>
    <property type="match status" value="1"/>
</dbReference>
<evidence type="ECO:0000313" key="8">
    <source>
        <dbReference type="EMBL" id="NSK14181.1"/>
    </source>
</evidence>
<feature type="domain" description="Methyltransferase small" evidence="6">
    <location>
        <begin position="102"/>
        <end position="196"/>
    </location>
</feature>
<feature type="binding site" evidence="5">
    <location>
        <position position="146"/>
    </location>
    <ligand>
        <name>S-adenosyl-L-methionine</name>
        <dbReference type="ChEBI" id="CHEBI:59789"/>
    </ligand>
</feature>
<dbReference type="InterPro" id="IPR029063">
    <property type="entry name" value="SAM-dependent_MTases_sf"/>
</dbReference>
<gene>
    <name evidence="5 9" type="primary">prmC</name>
    <name evidence="9" type="ORF">G5A66_03500</name>
    <name evidence="8" type="ORF">G5A75_04700</name>
</gene>
<dbReference type="CDD" id="cd02440">
    <property type="entry name" value="AdoMet_MTases"/>
    <property type="match status" value="1"/>
</dbReference>
<reference evidence="9" key="2">
    <citation type="submission" date="2020-02" db="EMBL/GenBank/DDBJ databases">
        <authorList>
            <person name="Littmann E."/>
            <person name="Sorbara M."/>
        </authorList>
    </citation>
    <scope>NUCLEOTIDE SEQUENCE</scope>
    <source>
        <strain evidence="9">MSK.17.11</strain>
        <strain evidence="8">MSK.17.38</strain>
    </source>
</reference>
<sequence length="284" mass="32318">MRQKIFTLEKSYREGARKLQEAGVPDAKLDAWYLLEHVTGVSRAYYLGHPDQEMDEDQEEKYQELIARRQQRIPLQHLTGEQYFMGYPFFVNEHVLIPRQDTEILVEEASKYLKPGMRLLDVCTGSGCILLSLLKLFPEVAGTGCDISDQALKVAKENAKRLDVPGVCLVHSDLFSEITGNYDMIVSNPPYIPTEEIEKLQAEVRLFDPMIALDGKADGLYFYRKIIKESTRYLRLGGRLLFEIGHDQGKAVAGLMEEAGYSQIMVKKDLAGLDRVVMGMYNKE</sequence>
<evidence type="ECO:0000256" key="2">
    <source>
        <dbReference type="ARBA" id="ARBA00022679"/>
    </source>
</evidence>
<name>A0A850HHW9_9FIRM</name>
<feature type="binding site" evidence="5">
    <location>
        <position position="188"/>
    </location>
    <ligand>
        <name>S-adenosyl-L-methionine</name>
        <dbReference type="ChEBI" id="CHEBI:59789"/>
    </ligand>
</feature>
<dbReference type="Gene3D" id="3.40.50.150">
    <property type="entry name" value="Vaccinia Virus protein VP39"/>
    <property type="match status" value="1"/>
</dbReference>
<dbReference type="Proteomes" id="UP000701680">
    <property type="component" value="Unassembled WGS sequence"/>
</dbReference>
<feature type="domain" description="Release factor glutamine methyltransferase N-terminal" evidence="7">
    <location>
        <begin position="13"/>
        <end position="80"/>
    </location>
</feature>
<dbReference type="PANTHER" id="PTHR18895">
    <property type="entry name" value="HEMK METHYLTRANSFERASE"/>
    <property type="match status" value="1"/>
</dbReference>
<evidence type="ECO:0000313" key="9">
    <source>
        <dbReference type="EMBL" id="NVH57732.1"/>
    </source>
</evidence>
<dbReference type="GO" id="GO:0102559">
    <property type="term" value="F:peptide chain release factor N(5)-glutamine methyltransferase activity"/>
    <property type="evidence" value="ECO:0007669"/>
    <property type="project" value="UniProtKB-EC"/>
</dbReference>
<dbReference type="Pfam" id="PF17827">
    <property type="entry name" value="PrmC_N"/>
    <property type="match status" value="1"/>
</dbReference>
<dbReference type="EC" id="2.1.1.297" evidence="5"/>
<dbReference type="PANTHER" id="PTHR18895:SF74">
    <property type="entry name" value="MTRF1L RELEASE FACTOR GLUTAMINE METHYLTRANSFERASE"/>
    <property type="match status" value="1"/>
</dbReference>
<evidence type="ECO:0000256" key="5">
    <source>
        <dbReference type="HAMAP-Rule" id="MF_02126"/>
    </source>
</evidence>
<evidence type="ECO:0000313" key="11">
    <source>
        <dbReference type="Proteomes" id="UP000701680"/>
    </source>
</evidence>
<dbReference type="EMBL" id="JAAIUO010000002">
    <property type="protein sequence ID" value="NSK14181.1"/>
    <property type="molecule type" value="Genomic_DNA"/>
</dbReference>
<proteinExistence type="inferred from homology"/>
<dbReference type="InterPro" id="IPR004556">
    <property type="entry name" value="HemK-like"/>
</dbReference>
<dbReference type="EMBL" id="JAAITX010000002">
    <property type="protein sequence ID" value="NVH57732.1"/>
    <property type="molecule type" value="Genomic_DNA"/>
</dbReference>
<evidence type="ECO:0000259" key="7">
    <source>
        <dbReference type="Pfam" id="PF17827"/>
    </source>
</evidence>
<comment type="catalytic activity">
    <reaction evidence="4 5">
        <text>L-glutaminyl-[peptide chain release factor] + S-adenosyl-L-methionine = N(5)-methyl-L-glutaminyl-[peptide chain release factor] + S-adenosyl-L-homocysteine + H(+)</text>
        <dbReference type="Rhea" id="RHEA:42896"/>
        <dbReference type="Rhea" id="RHEA-COMP:10271"/>
        <dbReference type="Rhea" id="RHEA-COMP:10272"/>
        <dbReference type="ChEBI" id="CHEBI:15378"/>
        <dbReference type="ChEBI" id="CHEBI:30011"/>
        <dbReference type="ChEBI" id="CHEBI:57856"/>
        <dbReference type="ChEBI" id="CHEBI:59789"/>
        <dbReference type="ChEBI" id="CHEBI:61891"/>
        <dbReference type="EC" id="2.1.1.297"/>
    </reaction>
</comment>
<comment type="similarity">
    <text evidence="5">Belongs to the protein N5-glutamine methyltransferase family. PrmC subfamily.</text>
</comment>
<dbReference type="SUPFAM" id="SSF53335">
    <property type="entry name" value="S-adenosyl-L-methionine-dependent methyltransferases"/>
    <property type="match status" value="1"/>
</dbReference>
<dbReference type="GO" id="GO:0032259">
    <property type="term" value="P:methylation"/>
    <property type="evidence" value="ECO:0007669"/>
    <property type="project" value="UniProtKB-KW"/>
</dbReference>
<dbReference type="InterPro" id="IPR050320">
    <property type="entry name" value="N5-glutamine_MTase"/>
</dbReference>
<dbReference type="PROSITE" id="PS00092">
    <property type="entry name" value="N6_MTASE"/>
    <property type="match status" value="1"/>
</dbReference>
<keyword evidence="3 5" id="KW-0949">S-adenosyl-L-methionine</keyword>
<comment type="caution">
    <text evidence="9">The sequence shown here is derived from an EMBL/GenBank/DDBJ whole genome shotgun (WGS) entry which is preliminary data.</text>
</comment>
<dbReference type="Gene3D" id="1.10.8.10">
    <property type="entry name" value="DNA helicase RuvA subunit, C-terminal domain"/>
    <property type="match status" value="1"/>
</dbReference>
<reference evidence="10 11" key="1">
    <citation type="journal article" date="2020" name="Cell Host Microbe">
        <title>Functional and Genomic Variation between Human-Derived Isolates of Lachnospiraceae Reveals Inter- and Intra-Species Diversity.</title>
        <authorList>
            <person name="Sorbara M.T."/>
            <person name="Littmann E.R."/>
            <person name="Fontana E."/>
            <person name="Moody T.U."/>
            <person name="Kohout C.E."/>
            <person name="Gjonbalaj M."/>
            <person name="Eaton V."/>
            <person name="Seok R."/>
            <person name="Leiner I.M."/>
            <person name="Pamer E.G."/>
        </authorList>
    </citation>
    <scope>NUCLEOTIDE SEQUENCE [LARGE SCALE GENOMIC DNA]</scope>
    <source>
        <strain evidence="9 10">MSK.17.11</strain>
        <strain evidence="8 11">MSK.17.38</strain>
    </source>
</reference>
<dbReference type="NCBIfam" id="TIGR00536">
    <property type="entry name" value="hemK_fam"/>
    <property type="match status" value="1"/>
</dbReference>
<evidence type="ECO:0000256" key="1">
    <source>
        <dbReference type="ARBA" id="ARBA00022603"/>
    </source>
</evidence>
<dbReference type="FunFam" id="3.40.50.150:FF:000053">
    <property type="entry name" value="Release factor glutamine methyltransferase"/>
    <property type="match status" value="1"/>
</dbReference>
<evidence type="ECO:0000313" key="10">
    <source>
        <dbReference type="Proteomes" id="UP000528555"/>
    </source>
</evidence>
<evidence type="ECO:0000256" key="4">
    <source>
        <dbReference type="ARBA" id="ARBA00048391"/>
    </source>
</evidence>
<comment type="caution">
    <text evidence="5">Lacks conserved residue(s) required for the propagation of feature annotation.</text>
</comment>
<dbReference type="AlphaFoldDB" id="A0A850HHW9"/>
<comment type="function">
    <text evidence="5">Methylates the class 1 translation termination release factors RF1/PrfA and RF2/PrfB on the glutamine residue of the universally conserved GGQ motif.</text>
</comment>
<protein>
    <recommendedName>
        <fullName evidence="5">Release factor glutamine methyltransferase</fullName>
        <shortName evidence="5">RF MTase</shortName>
        <ecNumber evidence="5">2.1.1.297</ecNumber>
    </recommendedName>
    <alternativeName>
        <fullName evidence="5">N5-glutamine methyltransferase PrmC</fullName>
    </alternativeName>
    <alternativeName>
        <fullName evidence="5">Protein-(glutamine-N5) MTase PrmC</fullName>
    </alternativeName>
    <alternativeName>
        <fullName evidence="5">Protein-glutamine N-methyltransferase PrmC</fullName>
    </alternativeName>
</protein>
<dbReference type="InterPro" id="IPR019874">
    <property type="entry name" value="RF_methyltr_PrmC"/>
</dbReference>
<keyword evidence="2 5" id="KW-0808">Transferase</keyword>
<dbReference type="Pfam" id="PF05175">
    <property type="entry name" value="MTS"/>
    <property type="match status" value="1"/>
</dbReference>
<dbReference type="InterPro" id="IPR007848">
    <property type="entry name" value="Small_mtfrase_dom"/>
</dbReference>
<accession>A0A850HHW9</accession>
<dbReference type="InterPro" id="IPR040758">
    <property type="entry name" value="PrmC_N"/>
</dbReference>
<dbReference type="Proteomes" id="UP000528555">
    <property type="component" value="Unassembled WGS sequence"/>
</dbReference>
<evidence type="ECO:0000259" key="6">
    <source>
        <dbReference type="Pfam" id="PF05175"/>
    </source>
</evidence>
<evidence type="ECO:0000256" key="3">
    <source>
        <dbReference type="ARBA" id="ARBA00022691"/>
    </source>
</evidence>